<dbReference type="SUPFAM" id="SSF54593">
    <property type="entry name" value="Glyoxalase/Bleomycin resistance protein/Dihydroxybiphenyl dioxygenase"/>
    <property type="match status" value="2"/>
</dbReference>
<keyword evidence="3" id="KW-1185">Reference proteome</keyword>
<protein>
    <submittedName>
        <fullName evidence="2">VOC family protein</fullName>
    </submittedName>
</protein>
<dbReference type="SMR" id="A0A7W4PM88"/>
<dbReference type="PROSITE" id="PS51819">
    <property type="entry name" value="VOC"/>
    <property type="match status" value="2"/>
</dbReference>
<dbReference type="PANTHER" id="PTHR33993">
    <property type="entry name" value="GLYOXALASE-RELATED"/>
    <property type="match status" value="1"/>
</dbReference>
<feature type="domain" description="VOC" evidence="1">
    <location>
        <begin position="17"/>
        <end position="135"/>
    </location>
</feature>
<organism evidence="2 3">
    <name type="scientific">Gluconacetobacter tumulisoli</name>
    <dbReference type="NCBI Taxonomy" id="1286189"/>
    <lineage>
        <taxon>Bacteria</taxon>
        <taxon>Pseudomonadati</taxon>
        <taxon>Pseudomonadota</taxon>
        <taxon>Alphaproteobacteria</taxon>
        <taxon>Acetobacterales</taxon>
        <taxon>Acetobacteraceae</taxon>
        <taxon>Gluconacetobacter</taxon>
    </lineage>
</organism>
<accession>A0A7W4PM88</accession>
<feature type="domain" description="VOC" evidence="1">
    <location>
        <begin position="149"/>
        <end position="264"/>
    </location>
</feature>
<dbReference type="Proteomes" id="UP000578030">
    <property type="component" value="Unassembled WGS sequence"/>
</dbReference>
<comment type="caution">
    <text evidence="2">The sequence shown here is derived from an EMBL/GenBank/DDBJ whole genome shotgun (WGS) entry which is preliminary data.</text>
</comment>
<dbReference type="Pfam" id="PF00903">
    <property type="entry name" value="Glyoxalase"/>
    <property type="match status" value="2"/>
</dbReference>
<dbReference type="InterPro" id="IPR004360">
    <property type="entry name" value="Glyas_Fos-R_dOase_dom"/>
</dbReference>
<dbReference type="InterPro" id="IPR037523">
    <property type="entry name" value="VOC_core"/>
</dbReference>
<dbReference type="InterPro" id="IPR029068">
    <property type="entry name" value="Glyas_Bleomycin-R_OHBP_Dase"/>
</dbReference>
<evidence type="ECO:0000313" key="2">
    <source>
        <dbReference type="EMBL" id="MBB2203302.1"/>
    </source>
</evidence>
<evidence type="ECO:0000313" key="3">
    <source>
        <dbReference type="Proteomes" id="UP000578030"/>
    </source>
</evidence>
<name>A0A7W4PM88_9PROT</name>
<sequence length="266" mass="28473">MSASHASAFPRSRPQGTFVWYDLTTTDATAATLFYQSVFGWGARDAGLPDLCYVLLTAGEKMIGGVIHLPQGPDCDIAADTGWIGYIAVDDIDAMIARIDGSGGTVHRPVMDIPDIGRFAIVGDPQGAMFALCQDMTPPPPTAPAIPGQAEWHELHAVDPEEVFPFYARLFGWTKADTLDMGPTGTCQFFMAGGSMGGGIIRRADPSAPPFWLHYFNVSDIDVAVDTIRNKGGEIIHGFRQIPGGHWIVQGRDPQGALFAVVGPGQ</sequence>
<dbReference type="InterPro" id="IPR052164">
    <property type="entry name" value="Anthracycline_SecMetBiosynth"/>
</dbReference>
<proteinExistence type="predicted"/>
<dbReference type="AlphaFoldDB" id="A0A7W4PM88"/>
<evidence type="ECO:0000259" key="1">
    <source>
        <dbReference type="PROSITE" id="PS51819"/>
    </source>
</evidence>
<dbReference type="EMBL" id="JABEQM010000023">
    <property type="protein sequence ID" value="MBB2203302.1"/>
    <property type="molecule type" value="Genomic_DNA"/>
</dbReference>
<dbReference type="Gene3D" id="3.10.180.10">
    <property type="entry name" value="2,3-Dihydroxybiphenyl 1,2-Dioxygenase, domain 1"/>
    <property type="match status" value="2"/>
</dbReference>
<dbReference type="RefSeq" id="WP_182961557.1">
    <property type="nucleotide sequence ID" value="NZ_JABEQM010000023.1"/>
</dbReference>
<dbReference type="CDD" id="cd07247">
    <property type="entry name" value="SgaA_N_like"/>
    <property type="match status" value="2"/>
</dbReference>
<reference evidence="2 3" key="1">
    <citation type="submission" date="2020-04" db="EMBL/GenBank/DDBJ databases">
        <title>Description of novel Gluconacetobacter.</title>
        <authorList>
            <person name="Sombolestani A."/>
        </authorList>
    </citation>
    <scope>NUCLEOTIDE SEQUENCE [LARGE SCALE GENOMIC DNA]</scope>
    <source>
        <strain evidence="2 3">LMG 27802</strain>
    </source>
</reference>
<dbReference type="PANTHER" id="PTHR33993:SF14">
    <property type="entry name" value="GB|AAF24581.1"/>
    <property type="match status" value="1"/>
</dbReference>
<gene>
    <name evidence="2" type="ORF">HLH28_17285</name>
</gene>